<reference evidence="1 2" key="1">
    <citation type="submission" date="2024-02" db="EMBL/GenBank/DDBJ databases">
        <title>Deinococcus aluminii NBRC 112889.</title>
        <authorList>
            <person name="Ichikawa N."/>
            <person name="Katano-Makiyama Y."/>
            <person name="Hidaka K."/>
        </authorList>
    </citation>
    <scope>NUCLEOTIDE SEQUENCE [LARGE SCALE GENOMIC DNA]</scope>
    <source>
        <strain evidence="1 2">NBRC 112889</strain>
    </source>
</reference>
<evidence type="ECO:0000313" key="2">
    <source>
        <dbReference type="Proteomes" id="UP001404956"/>
    </source>
</evidence>
<evidence type="ECO:0000313" key="1">
    <source>
        <dbReference type="EMBL" id="GAA5534373.1"/>
    </source>
</evidence>
<dbReference type="EMBL" id="BAABRV010000007">
    <property type="protein sequence ID" value="GAA5534373.1"/>
    <property type="molecule type" value="Genomic_DNA"/>
</dbReference>
<proteinExistence type="predicted"/>
<dbReference type="Proteomes" id="UP001404956">
    <property type="component" value="Unassembled WGS sequence"/>
</dbReference>
<protein>
    <submittedName>
        <fullName evidence="1">Uncharacterized protein</fullName>
    </submittedName>
</protein>
<accession>A0ABP9XHM3</accession>
<comment type="caution">
    <text evidence="1">The sequence shown here is derived from an EMBL/GenBank/DDBJ whole genome shotgun (WGS) entry which is preliminary data.</text>
</comment>
<sequence>MQLPVKVMAGLGYQAFGDKLKQTDLQSPV</sequence>
<name>A0ABP9XHM3_9DEIO</name>
<organism evidence="1 2">
    <name type="scientific">Deinococcus aluminii</name>
    <dbReference type="NCBI Taxonomy" id="1656885"/>
    <lineage>
        <taxon>Bacteria</taxon>
        <taxon>Thermotogati</taxon>
        <taxon>Deinococcota</taxon>
        <taxon>Deinococci</taxon>
        <taxon>Deinococcales</taxon>
        <taxon>Deinococcaceae</taxon>
        <taxon>Deinococcus</taxon>
    </lineage>
</organism>
<gene>
    <name evidence="1" type="ORF">Dalu01_02781</name>
</gene>
<keyword evidence="2" id="KW-1185">Reference proteome</keyword>